<keyword evidence="1" id="KW-0472">Membrane</keyword>
<gene>
    <name evidence="2" type="ORF">BK665_03330</name>
</gene>
<sequence length="90" mass="9938">MLEFLSALLDAISLVDTEAQKEGNSTWSQRHRKLIRGLYTFCLISLCVAALVLLIQWLISLGPVGQKVAMGIGAIQLIGLLAFLDRRRKA</sequence>
<evidence type="ECO:0000313" key="3">
    <source>
        <dbReference type="Proteomes" id="UP000283627"/>
    </source>
</evidence>
<reference evidence="2 3" key="1">
    <citation type="submission" date="2016-10" db="EMBL/GenBank/DDBJ databases">
        <title>Comparative genome analysis of multiple Pseudomonas spp. focuses on biocontrol and plant growth promoting traits.</title>
        <authorList>
            <person name="Tao X.-Y."/>
            <person name="Taylor C.G."/>
        </authorList>
    </citation>
    <scope>NUCLEOTIDE SEQUENCE [LARGE SCALE GENOMIC DNA]</scope>
    <source>
        <strain evidence="2 3">39A2</strain>
    </source>
</reference>
<comment type="caution">
    <text evidence="2">The sequence shown here is derived from an EMBL/GenBank/DDBJ whole genome shotgun (WGS) entry which is preliminary data.</text>
</comment>
<dbReference type="EMBL" id="MOBP01000002">
    <property type="protein sequence ID" value="RON57898.1"/>
    <property type="molecule type" value="Genomic_DNA"/>
</dbReference>
<proteinExistence type="predicted"/>
<feature type="transmembrane region" description="Helical" evidence="1">
    <location>
        <begin position="65"/>
        <end position="84"/>
    </location>
</feature>
<evidence type="ECO:0000256" key="1">
    <source>
        <dbReference type="SAM" id="Phobius"/>
    </source>
</evidence>
<evidence type="ECO:0000313" key="2">
    <source>
        <dbReference type="EMBL" id="RON57898.1"/>
    </source>
</evidence>
<keyword evidence="1" id="KW-1133">Transmembrane helix</keyword>
<feature type="transmembrane region" description="Helical" evidence="1">
    <location>
        <begin position="38"/>
        <end position="59"/>
    </location>
</feature>
<protein>
    <submittedName>
        <fullName evidence="2">Uncharacterized protein</fullName>
    </submittedName>
</protein>
<dbReference type="Proteomes" id="UP000283627">
    <property type="component" value="Unassembled WGS sequence"/>
</dbReference>
<accession>A0A423KRC2</accession>
<keyword evidence="1" id="KW-0812">Transmembrane</keyword>
<dbReference type="AlphaFoldDB" id="A0A423KRC2"/>
<name>A0A423KRC2_9PSED</name>
<organism evidence="2 3">
    <name type="scientific">Pseudomonas frederiksbergensis</name>
    <dbReference type="NCBI Taxonomy" id="104087"/>
    <lineage>
        <taxon>Bacteria</taxon>
        <taxon>Pseudomonadati</taxon>
        <taxon>Pseudomonadota</taxon>
        <taxon>Gammaproteobacteria</taxon>
        <taxon>Pseudomonadales</taxon>
        <taxon>Pseudomonadaceae</taxon>
        <taxon>Pseudomonas</taxon>
    </lineage>
</organism>